<reference evidence="1 2" key="1">
    <citation type="journal article" date="2019" name="Commun. Biol.">
        <title>The bagworm genome reveals a unique fibroin gene that provides high tensile strength.</title>
        <authorList>
            <person name="Kono N."/>
            <person name="Nakamura H."/>
            <person name="Ohtoshi R."/>
            <person name="Tomita M."/>
            <person name="Numata K."/>
            <person name="Arakawa K."/>
        </authorList>
    </citation>
    <scope>NUCLEOTIDE SEQUENCE [LARGE SCALE GENOMIC DNA]</scope>
</reference>
<dbReference type="Proteomes" id="UP000299102">
    <property type="component" value="Unassembled WGS sequence"/>
</dbReference>
<evidence type="ECO:0000313" key="2">
    <source>
        <dbReference type="Proteomes" id="UP000299102"/>
    </source>
</evidence>
<comment type="caution">
    <text evidence="1">The sequence shown here is derived from an EMBL/GenBank/DDBJ whole genome shotgun (WGS) entry which is preliminary data.</text>
</comment>
<gene>
    <name evidence="1" type="ORF">EVAR_13742_1</name>
</gene>
<evidence type="ECO:0000313" key="1">
    <source>
        <dbReference type="EMBL" id="GBP23785.1"/>
    </source>
</evidence>
<accession>A0A4C1UBG8</accession>
<keyword evidence="2" id="KW-1185">Reference proteome</keyword>
<proteinExistence type="predicted"/>
<protein>
    <submittedName>
        <fullName evidence="1">Uncharacterized protein</fullName>
    </submittedName>
</protein>
<dbReference type="EMBL" id="BGZK01000153">
    <property type="protein sequence ID" value="GBP23785.1"/>
    <property type="molecule type" value="Genomic_DNA"/>
</dbReference>
<dbReference type="OrthoDB" id="425681at2759"/>
<organism evidence="1 2">
    <name type="scientific">Eumeta variegata</name>
    <name type="common">Bagworm moth</name>
    <name type="synonym">Eumeta japonica</name>
    <dbReference type="NCBI Taxonomy" id="151549"/>
    <lineage>
        <taxon>Eukaryota</taxon>
        <taxon>Metazoa</taxon>
        <taxon>Ecdysozoa</taxon>
        <taxon>Arthropoda</taxon>
        <taxon>Hexapoda</taxon>
        <taxon>Insecta</taxon>
        <taxon>Pterygota</taxon>
        <taxon>Neoptera</taxon>
        <taxon>Endopterygota</taxon>
        <taxon>Lepidoptera</taxon>
        <taxon>Glossata</taxon>
        <taxon>Ditrysia</taxon>
        <taxon>Tineoidea</taxon>
        <taxon>Psychidae</taxon>
        <taxon>Oiketicinae</taxon>
        <taxon>Eumeta</taxon>
    </lineage>
</organism>
<sequence>MASERGHRRGDWAARVIPGTHAKTENQLSIFNENMSRFPLFWKITTDEGRNGVCCRFSDIRLRLLFDFFTRIIFSVNDRMVIAILNKVGLFSFCHSFYRNSGRNCVVRERWGLKVDVVTGVERGRLRWFGRLERTNERRLKKQIYIANVGDEVGKRSP</sequence>
<name>A0A4C1UBG8_EUMVA</name>
<dbReference type="AlphaFoldDB" id="A0A4C1UBG8"/>